<dbReference type="PRINTS" id="PR00364">
    <property type="entry name" value="DISEASERSIST"/>
</dbReference>
<feature type="domain" description="R13L1/DRL21-like LRR repeat region" evidence="9">
    <location>
        <begin position="696"/>
        <end position="822"/>
    </location>
</feature>
<evidence type="ECO:0000256" key="2">
    <source>
        <dbReference type="ARBA" id="ARBA00022737"/>
    </source>
</evidence>
<keyword evidence="5" id="KW-0067">ATP-binding</keyword>
<keyword evidence="4" id="KW-0611">Plant defense</keyword>
<feature type="domain" description="Disease resistance protein winged helix" evidence="8">
    <location>
        <begin position="433"/>
        <end position="501"/>
    </location>
</feature>
<evidence type="ECO:0000259" key="6">
    <source>
        <dbReference type="Pfam" id="PF00931"/>
    </source>
</evidence>
<dbReference type="InterPro" id="IPR027417">
    <property type="entry name" value="P-loop_NTPase"/>
</dbReference>
<reference evidence="10 11" key="1">
    <citation type="submission" date="2021-02" db="EMBL/GenBank/DDBJ databases">
        <title>Plant Genome Project.</title>
        <authorList>
            <person name="Zhang R.-G."/>
        </authorList>
    </citation>
    <scope>NUCLEOTIDE SEQUENCE [LARGE SCALE GENOMIC DNA]</scope>
    <source>
        <tissue evidence="10">Leaves</tissue>
    </source>
</reference>
<protein>
    <recommendedName>
        <fullName evidence="12">Disease resistance RPP13-like protein 1</fullName>
    </recommendedName>
</protein>
<dbReference type="InterPro" id="IPR032675">
    <property type="entry name" value="LRR_dom_sf"/>
</dbReference>
<evidence type="ECO:0000313" key="11">
    <source>
        <dbReference type="Proteomes" id="UP000827721"/>
    </source>
</evidence>
<proteinExistence type="predicted"/>
<evidence type="ECO:0000256" key="1">
    <source>
        <dbReference type="ARBA" id="ARBA00022614"/>
    </source>
</evidence>
<dbReference type="InterPro" id="IPR002182">
    <property type="entry name" value="NB-ARC"/>
</dbReference>
<evidence type="ECO:0000313" key="10">
    <source>
        <dbReference type="EMBL" id="KAH7544540.1"/>
    </source>
</evidence>
<evidence type="ECO:0000256" key="5">
    <source>
        <dbReference type="ARBA" id="ARBA00022840"/>
    </source>
</evidence>
<dbReference type="Pfam" id="PF18052">
    <property type="entry name" value="Rx_N"/>
    <property type="match status" value="1"/>
</dbReference>
<feature type="domain" description="NB-ARC" evidence="6">
    <location>
        <begin position="180"/>
        <end position="350"/>
    </location>
</feature>
<organism evidence="10 11">
    <name type="scientific">Xanthoceras sorbifolium</name>
    <dbReference type="NCBI Taxonomy" id="99658"/>
    <lineage>
        <taxon>Eukaryota</taxon>
        <taxon>Viridiplantae</taxon>
        <taxon>Streptophyta</taxon>
        <taxon>Embryophyta</taxon>
        <taxon>Tracheophyta</taxon>
        <taxon>Spermatophyta</taxon>
        <taxon>Magnoliopsida</taxon>
        <taxon>eudicotyledons</taxon>
        <taxon>Gunneridae</taxon>
        <taxon>Pentapetalae</taxon>
        <taxon>rosids</taxon>
        <taxon>malvids</taxon>
        <taxon>Sapindales</taxon>
        <taxon>Sapindaceae</taxon>
        <taxon>Xanthoceroideae</taxon>
        <taxon>Xanthoceras</taxon>
    </lineage>
</organism>
<dbReference type="PANTHER" id="PTHR36766">
    <property type="entry name" value="PLANT BROAD-SPECTRUM MILDEW RESISTANCE PROTEIN RPW8"/>
    <property type="match status" value="1"/>
</dbReference>
<dbReference type="EMBL" id="JAFEMO010000015">
    <property type="protein sequence ID" value="KAH7544540.1"/>
    <property type="molecule type" value="Genomic_DNA"/>
</dbReference>
<dbReference type="InterPro" id="IPR041118">
    <property type="entry name" value="Rx_N"/>
</dbReference>
<feature type="domain" description="Disease resistance N-terminal" evidence="7">
    <location>
        <begin position="6"/>
        <end position="97"/>
    </location>
</feature>
<evidence type="ECO:0000256" key="4">
    <source>
        <dbReference type="ARBA" id="ARBA00022821"/>
    </source>
</evidence>
<accession>A0ABQ8H2U5</accession>
<dbReference type="InterPro" id="IPR042197">
    <property type="entry name" value="Apaf_helical"/>
</dbReference>
<dbReference type="InterPro" id="IPR038005">
    <property type="entry name" value="RX-like_CC"/>
</dbReference>
<dbReference type="Gene3D" id="1.20.5.4130">
    <property type="match status" value="1"/>
</dbReference>
<keyword evidence="2" id="KW-0677">Repeat</keyword>
<sequence length="1428" mass="161757">MADLILSAVLPVLFEKLTSRELLNFATQEGVRSKLKKWEKTLKTIKALLNDAEQKQQDDEAVKMWLDDLRDLAYDAEDILDEYATEALRRKLKIEEHQASTSRARKLIPACCVGCTPSALWSDFSMRSKIDDVTRRFEELRLQTDVLRLKEIAGPAVTASSQRLPTSSLPTEPAVYGRDQDKAKILEMVLSDEPGDVNFGVISIVGMGGVGKTTMAREVYNDEAVKEFNPKGWACVSDDFDVMRISKAILESITGCSSDLKNLDAVQKELREKVAGRKFLLVLDDVWSTNYSKWESLRSPFMDGAQGSKIIVTTRLDRVASTMGSSKKLHRLQILSNNECWSLFTKHAFDIGVMDGHPSELIRQKVIEKCNGLPLATKTLGGLLRLKSSDEWLNILNSNICDLQGGEEIPEALKLSYYHLPPHLKRCYAYCAIFPKDYEFEEHELVLLWMAEGLVQQSNVNKQLEDLGGEYFRDLLSRSIFQTSSSNASKFMMHDLVNDLAGIVSGKISFRWESKQESNKQSKISTKTRYSSYICQLYNVKRNFEVFKNAKNLRTHLSVGPVDNRYSSYYISHSVVSDLLLKFEKLRVLSLQGYTIIEISNSIGVMRLLRYLNLSYSRIRSLPESVNSMCNLQTLLLRDCRALLKLPYDMGNLIKLRHLDILGASLIEEMPLGVRKWECLRTLSNFIVGKDSGSNLKDLEDLEFLCGELHISRLENVTNFQDTKKIILSNKKDLKVLLLEWGSRFDESRDEEVDKKVLDMLRPHQNLEKLTIKHYGSTRFSSWVGDSSFSKMTVLKLKGCKKCTSLPSLGLLSSLKSLTIKGTGGIKSIGFEFYGDGWSKDSKPFPALETLHFEDLEGWERWNPVKENESFPELQELSIINCPKLSERLPNNLSSLKKLVIRECTQLAVSLSNISRLRELELDEYKKIVSSGSAYSESLESMSLSNISEFGDWSRQEFKKVQSLKIEGCEELIELWQKEIFLNKPPQEFHSLISLRELNFSRCNTLTTLLEGMKQKNTHVEELGVYSCDSLNFIFRGQLPPSLKKLRISCCEKLQCLLDDYEDSRTSLSSAIMNCSKMFPFPTCLLPKENVNTTTLTILNISGCSKLTTLSLTGHLPMALKHLHIKSCSELITILPEGQLPETLETLAIWYCPKLKSIVDKFHNNKALKSINIMGCDNLESLPEGLHTLSSLIFLVILDCPSFTSFPEGGFPNNNLRVSIRFCEKLKALPSGIHTLNSFQELSISICPNMSLSEEGLPTKLAKLSIHGLKQCKPLMEWGLHNLTSLTHLSIDGRSDGDCFQEEDMRITLPRTLTELWVGEFPKLKSLPFRDFEVLPSLESLKIYNCPELTSLPNPPSSLKCLQIIECPELISLASLPSSLLQLYIRDCPLLKEACKRDNGKEWSKIADIPCVEIDQKFIYDPEEASDH</sequence>
<keyword evidence="1" id="KW-0433">Leucine-rich repeat</keyword>
<dbReference type="Pfam" id="PF25019">
    <property type="entry name" value="LRR_R13L1-DRL21"/>
    <property type="match status" value="1"/>
</dbReference>
<dbReference type="SUPFAM" id="SSF52058">
    <property type="entry name" value="L domain-like"/>
    <property type="match status" value="3"/>
</dbReference>
<dbReference type="Gene3D" id="3.80.10.10">
    <property type="entry name" value="Ribonuclease Inhibitor"/>
    <property type="match status" value="4"/>
</dbReference>
<evidence type="ECO:0000259" key="8">
    <source>
        <dbReference type="Pfam" id="PF23559"/>
    </source>
</evidence>
<comment type="caution">
    <text evidence="10">The sequence shown here is derived from an EMBL/GenBank/DDBJ whole genome shotgun (WGS) entry which is preliminary data.</text>
</comment>
<dbReference type="Gene3D" id="1.10.10.10">
    <property type="entry name" value="Winged helix-like DNA-binding domain superfamily/Winged helix DNA-binding domain"/>
    <property type="match status" value="1"/>
</dbReference>
<dbReference type="InterPro" id="IPR058922">
    <property type="entry name" value="WHD_DRP"/>
</dbReference>
<name>A0ABQ8H2U5_9ROSI</name>
<dbReference type="InterPro" id="IPR056789">
    <property type="entry name" value="LRR_R13L1-DRL21"/>
</dbReference>
<gene>
    <name evidence="10" type="ORF">JRO89_XS15G0182800</name>
</gene>
<dbReference type="Pfam" id="PF00931">
    <property type="entry name" value="NB-ARC"/>
    <property type="match status" value="1"/>
</dbReference>
<evidence type="ECO:0008006" key="12">
    <source>
        <dbReference type="Google" id="ProtNLM"/>
    </source>
</evidence>
<dbReference type="Gene3D" id="1.10.8.430">
    <property type="entry name" value="Helical domain of apoptotic protease-activating factors"/>
    <property type="match status" value="1"/>
</dbReference>
<dbReference type="SUPFAM" id="SSF52540">
    <property type="entry name" value="P-loop containing nucleoside triphosphate hydrolases"/>
    <property type="match status" value="1"/>
</dbReference>
<dbReference type="PANTHER" id="PTHR36766:SF51">
    <property type="entry name" value="DISEASE RESISTANCE RPP13-LIKE PROTEIN 1"/>
    <property type="match status" value="1"/>
</dbReference>
<dbReference type="Gene3D" id="3.40.50.300">
    <property type="entry name" value="P-loop containing nucleotide triphosphate hydrolases"/>
    <property type="match status" value="1"/>
</dbReference>
<dbReference type="InterPro" id="IPR036388">
    <property type="entry name" value="WH-like_DNA-bd_sf"/>
</dbReference>
<dbReference type="Proteomes" id="UP000827721">
    <property type="component" value="Unassembled WGS sequence"/>
</dbReference>
<dbReference type="CDD" id="cd14798">
    <property type="entry name" value="RX-CC_like"/>
    <property type="match status" value="1"/>
</dbReference>
<dbReference type="Pfam" id="PF23559">
    <property type="entry name" value="WHD_DRP"/>
    <property type="match status" value="1"/>
</dbReference>
<evidence type="ECO:0000256" key="3">
    <source>
        <dbReference type="ARBA" id="ARBA00022741"/>
    </source>
</evidence>
<evidence type="ECO:0000259" key="7">
    <source>
        <dbReference type="Pfam" id="PF18052"/>
    </source>
</evidence>
<evidence type="ECO:0000259" key="9">
    <source>
        <dbReference type="Pfam" id="PF25019"/>
    </source>
</evidence>
<keyword evidence="11" id="KW-1185">Reference proteome</keyword>
<keyword evidence="3" id="KW-0547">Nucleotide-binding</keyword>